<organism evidence="2 3">
    <name type="scientific">Colletotrichum gloeosporioides</name>
    <name type="common">Anthracnose fungus</name>
    <name type="synonym">Glomerella cingulata</name>
    <dbReference type="NCBI Taxonomy" id="474922"/>
    <lineage>
        <taxon>Eukaryota</taxon>
        <taxon>Fungi</taxon>
        <taxon>Dikarya</taxon>
        <taxon>Ascomycota</taxon>
        <taxon>Pezizomycotina</taxon>
        <taxon>Sordariomycetes</taxon>
        <taxon>Hypocreomycetidae</taxon>
        <taxon>Glomerellales</taxon>
        <taxon>Glomerellaceae</taxon>
        <taxon>Colletotrichum</taxon>
        <taxon>Colletotrichum gloeosporioides species complex</taxon>
    </lineage>
</organism>
<name>A0A8H4CDL4_COLGL</name>
<keyword evidence="3" id="KW-1185">Reference proteome</keyword>
<protein>
    <submittedName>
        <fullName evidence="2">Uncharacterized protein</fullName>
    </submittedName>
</protein>
<feature type="chain" id="PRO_5034240098" evidence="1">
    <location>
        <begin position="18"/>
        <end position="82"/>
    </location>
</feature>
<reference evidence="2" key="2">
    <citation type="submission" date="2020-03" db="EMBL/GenBank/DDBJ databases">
        <authorList>
            <person name="Fu F.-F."/>
            <person name="Chen J."/>
        </authorList>
    </citation>
    <scope>NUCLEOTIDE SEQUENCE</scope>
    <source>
        <strain evidence="2">Lc1</strain>
    </source>
</reference>
<sequence>MKFSVLTLVATLAFATAAPSELVARQCSCHKVGNEWICSGRLCPKDFVPEPAMVKRDSELVARQCSCKKVGNEWICSGRLCP</sequence>
<dbReference type="GeneID" id="69022138"/>
<evidence type="ECO:0000313" key="2">
    <source>
        <dbReference type="EMBL" id="KAF3801811.1"/>
    </source>
</evidence>
<keyword evidence="1" id="KW-0732">Signal</keyword>
<dbReference type="RefSeq" id="XP_045260970.1">
    <property type="nucleotide sequence ID" value="XM_045414848.1"/>
</dbReference>
<dbReference type="Proteomes" id="UP000613401">
    <property type="component" value="Unassembled WGS sequence"/>
</dbReference>
<evidence type="ECO:0000313" key="3">
    <source>
        <dbReference type="Proteomes" id="UP000613401"/>
    </source>
</evidence>
<evidence type="ECO:0000256" key="1">
    <source>
        <dbReference type="SAM" id="SignalP"/>
    </source>
</evidence>
<dbReference type="EMBL" id="WVTB01000066">
    <property type="protein sequence ID" value="KAF3801811.1"/>
    <property type="molecule type" value="Genomic_DNA"/>
</dbReference>
<gene>
    <name evidence="2" type="ORF">GCG54_00015031</name>
</gene>
<accession>A0A8H4CDL4</accession>
<dbReference type="AlphaFoldDB" id="A0A8H4CDL4"/>
<feature type="signal peptide" evidence="1">
    <location>
        <begin position="1"/>
        <end position="17"/>
    </location>
</feature>
<proteinExistence type="predicted"/>
<reference evidence="2" key="1">
    <citation type="journal article" date="2020" name="Phytopathology">
        <title>Genome sequence and comparative analysis of Colletotrichum gloeosporioides isolated from Liriodendron leaves.</title>
        <authorList>
            <person name="Fu F.F."/>
            <person name="Hao Z."/>
            <person name="Wang P."/>
            <person name="Lu Y."/>
            <person name="Xue L.J."/>
            <person name="Wei G."/>
            <person name="Tian Y."/>
            <person name="Baishi H."/>
            <person name="Xu H."/>
            <person name="Shi J."/>
            <person name="Cheng T."/>
            <person name="Wang G."/>
            <person name="Yi Y."/>
            <person name="Chen J."/>
        </authorList>
    </citation>
    <scope>NUCLEOTIDE SEQUENCE</scope>
    <source>
        <strain evidence="2">Lc1</strain>
    </source>
</reference>
<comment type="caution">
    <text evidence="2">The sequence shown here is derived from an EMBL/GenBank/DDBJ whole genome shotgun (WGS) entry which is preliminary data.</text>
</comment>